<feature type="compositionally biased region" description="Basic and acidic residues" evidence="1">
    <location>
        <begin position="1"/>
        <end position="15"/>
    </location>
</feature>
<accession>A0A811MWR7</accession>
<name>A0A811MWR7_9POAL</name>
<dbReference type="EMBL" id="CAJGYO010000002">
    <property type="protein sequence ID" value="CAD6213711.1"/>
    <property type="molecule type" value="Genomic_DNA"/>
</dbReference>
<dbReference type="Proteomes" id="UP000604825">
    <property type="component" value="Unassembled WGS sequence"/>
</dbReference>
<keyword evidence="3" id="KW-1185">Reference proteome</keyword>
<evidence type="ECO:0000256" key="1">
    <source>
        <dbReference type="SAM" id="MobiDB-lite"/>
    </source>
</evidence>
<feature type="region of interest" description="Disordered" evidence="1">
    <location>
        <begin position="1"/>
        <end position="28"/>
    </location>
</feature>
<gene>
    <name evidence="2" type="ORF">NCGR_LOCUS9228</name>
</gene>
<evidence type="ECO:0000313" key="2">
    <source>
        <dbReference type="EMBL" id="CAD6213711.1"/>
    </source>
</evidence>
<protein>
    <submittedName>
        <fullName evidence="2">Uncharacterized protein</fullName>
    </submittedName>
</protein>
<sequence>MEIRGTLRYSSRDDDATPLIRGPPRLRRSRTSVSVWSLRRSERLAAKPREADSIKQAQCVLMQKLRVVASSPNVNSETVRKYKSTFQVLLSASKQEALQLLFGGDFDPMALNFDMVGMDEV</sequence>
<reference evidence="2" key="1">
    <citation type="submission" date="2020-10" db="EMBL/GenBank/DDBJ databases">
        <authorList>
            <person name="Han B."/>
            <person name="Lu T."/>
            <person name="Zhao Q."/>
            <person name="Huang X."/>
            <person name="Zhao Y."/>
        </authorList>
    </citation>
    <scope>NUCLEOTIDE SEQUENCE</scope>
</reference>
<evidence type="ECO:0000313" key="3">
    <source>
        <dbReference type="Proteomes" id="UP000604825"/>
    </source>
</evidence>
<dbReference type="AlphaFoldDB" id="A0A811MWR7"/>
<organism evidence="2 3">
    <name type="scientific">Miscanthus lutarioriparius</name>
    <dbReference type="NCBI Taxonomy" id="422564"/>
    <lineage>
        <taxon>Eukaryota</taxon>
        <taxon>Viridiplantae</taxon>
        <taxon>Streptophyta</taxon>
        <taxon>Embryophyta</taxon>
        <taxon>Tracheophyta</taxon>
        <taxon>Spermatophyta</taxon>
        <taxon>Magnoliopsida</taxon>
        <taxon>Liliopsida</taxon>
        <taxon>Poales</taxon>
        <taxon>Poaceae</taxon>
        <taxon>PACMAD clade</taxon>
        <taxon>Panicoideae</taxon>
        <taxon>Andropogonodae</taxon>
        <taxon>Andropogoneae</taxon>
        <taxon>Saccharinae</taxon>
        <taxon>Miscanthus</taxon>
    </lineage>
</organism>
<proteinExistence type="predicted"/>
<comment type="caution">
    <text evidence="2">The sequence shown here is derived from an EMBL/GenBank/DDBJ whole genome shotgun (WGS) entry which is preliminary data.</text>
</comment>